<proteinExistence type="predicted"/>
<dbReference type="Gramene" id="Al_scaffold_0009_8">
    <property type="protein sequence ID" value="Al_scaffold_0009_8"/>
    <property type="gene ID" value="Al_scaffold_0009_8"/>
</dbReference>
<sequence length="184" mass="20927">MVNHTTSIKKDWKRLPKKELDRTIRAELIIRTSTNAHRDGPNLHLQGQMTKLRQNRRRNQSLAKQNQVKGTIRASLLSPQNNQRINNWNQSNKQLLYQTRSMASQLSSATNLQIQSLFSKIPESVLASEISQPHPPSYSLQILISYEATHQMEDPSIEISETLISTLNLSGSWIEVQDLGIFGA</sequence>
<evidence type="ECO:0000313" key="2">
    <source>
        <dbReference type="Proteomes" id="UP000008694"/>
    </source>
</evidence>
<evidence type="ECO:0000313" key="1">
    <source>
        <dbReference type="EMBL" id="EFH39385.1"/>
    </source>
</evidence>
<dbReference type="HOGENOM" id="CLU_1470148_0_0_1"/>
<reference evidence="2" key="1">
    <citation type="journal article" date="2011" name="Nat. Genet.">
        <title>The Arabidopsis lyrata genome sequence and the basis of rapid genome size change.</title>
        <authorList>
            <person name="Hu T.T."/>
            <person name="Pattyn P."/>
            <person name="Bakker E.G."/>
            <person name="Cao J."/>
            <person name="Cheng J.-F."/>
            <person name="Clark R.M."/>
            <person name="Fahlgren N."/>
            <person name="Fawcett J.A."/>
            <person name="Grimwood J."/>
            <person name="Gundlach H."/>
            <person name="Haberer G."/>
            <person name="Hollister J.D."/>
            <person name="Ossowski S."/>
            <person name="Ottilar R.P."/>
            <person name="Salamov A.A."/>
            <person name="Schneeberger K."/>
            <person name="Spannagl M."/>
            <person name="Wang X."/>
            <person name="Yang L."/>
            <person name="Nasrallah M.E."/>
            <person name="Bergelson J."/>
            <person name="Carrington J.C."/>
            <person name="Gaut B.S."/>
            <person name="Schmutz J."/>
            <person name="Mayer K.F.X."/>
            <person name="Van de Peer Y."/>
            <person name="Grigoriev I.V."/>
            <person name="Nordborg M."/>
            <person name="Weigel D."/>
            <person name="Guo Y.-L."/>
        </authorList>
    </citation>
    <scope>NUCLEOTIDE SEQUENCE [LARGE SCALE GENOMIC DNA]</scope>
    <source>
        <strain evidence="2">cv. MN47</strain>
    </source>
</reference>
<keyword evidence="2" id="KW-1185">Reference proteome</keyword>
<protein>
    <submittedName>
        <fullName evidence="1">Predicted protein</fullName>
    </submittedName>
</protein>
<gene>
    <name evidence="1" type="ORF">ARALYDRAFT_682970</name>
</gene>
<dbReference type="AlphaFoldDB" id="D7MV63"/>
<name>D7MV63_ARALL</name>
<dbReference type="EMBL" id="GL348721">
    <property type="protein sequence ID" value="EFH39385.1"/>
    <property type="molecule type" value="Genomic_DNA"/>
</dbReference>
<organism evidence="2">
    <name type="scientific">Arabidopsis lyrata subsp. lyrata</name>
    <name type="common">Lyre-leaved rock-cress</name>
    <dbReference type="NCBI Taxonomy" id="81972"/>
    <lineage>
        <taxon>Eukaryota</taxon>
        <taxon>Viridiplantae</taxon>
        <taxon>Streptophyta</taxon>
        <taxon>Embryophyta</taxon>
        <taxon>Tracheophyta</taxon>
        <taxon>Spermatophyta</taxon>
        <taxon>Magnoliopsida</taxon>
        <taxon>eudicotyledons</taxon>
        <taxon>Gunneridae</taxon>
        <taxon>Pentapetalae</taxon>
        <taxon>rosids</taxon>
        <taxon>malvids</taxon>
        <taxon>Brassicales</taxon>
        <taxon>Brassicaceae</taxon>
        <taxon>Camelineae</taxon>
        <taxon>Arabidopsis</taxon>
    </lineage>
</organism>
<accession>D7MV63</accession>
<dbReference type="Proteomes" id="UP000008694">
    <property type="component" value="Unassembled WGS sequence"/>
</dbReference>